<feature type="compositionally biased region" description="Polar residues" evidence="1">
    <location>
        <begin position="48"/>
        <end position="63"/>
    </location>
</feature>
<evidence type="ECO:0000313" key="2">
    <source>
        <dbReference type="EMBL" id="KAF4741763.1"/>
    </source>
</evidence>
<sequence>MSDLAPFAPTKEEPRTNPFNSVTAPQNSPPATAVTAPIEAPRVPLGYSTDSGMASSNEASDAQGQRIAYNAANPRVAGKTEEPAASPVPAPSVTPSPVPAPSVAPSQVHSAYSYNRTAGSSEIHSAVSSPQASPVEEQQAVKPAATDPFATPMHHGGVSSPSAASSTAAAAATTTGASLTTGARAHTYLPGFPTQ</sequence>
<feature type="compositionally biased region" description="Pro residues" evidence="1">
    <location>
        <begin position="86"/>
        <end position="102"/>
    </location>
</feature>
<name>A0A7J6T9J2_PEROL</name>
<comment type="caution">
    <text evidence="2">The sequence shown here is derived from an EMBL/GenBank/DDBJ whole genome shotgun (WGS) entry which is preliminary data.</text>
</comment>
<accession>A0A7J6T9J2</accession>
<dbReference type="EMBL" id="JABANM010008930">
    <property type="protein sequence ID" value="KAF4741763.1"/>
    <property type="molecule type" value="Genomic_DNA"/>
</dbReference>
<organism evidence="2 3">
    <name type="scientific">Perkinsus olseni</name>
    <name type="common">Perkinsus atlanticus</name>
    <dbReference type="NCBI Taxonomy" id="32597"/>
    <lineage>
        <taxon>Eukaryota</taxon>
        <taxon>Sar</taxon>
        <taxon>Alveolata</taxon>
        <taxon>Perkinsozoa</taxon>
        <taxon>Perkinsea</taxon>
        <taxon>Perkinsida</taxon>
        <taxon>Perkinsidae</taxon>
        <taxon>Perkinsus</taxon>
    </lineage>
</organism>
<feature type="compositionally biased region" description="Polar residues" evidence="1">
    <location>
        <begin position="17"/>
        <end position="30"/>
    </location>
</feature>
<evidence type="ECO:0000256" key="1">
    <source>
        <dbReference type="SAM" id="MobiDB-lite"/>
    </source>
</evidence>
<dbReference type="Proteomes" id="UP000574390">
    <property type="component" value="Unassembled WGS sequence"/>
</dbReference>
<proteinExistence type="predicted"/>
<feature type="compositionally biased region" description="Polar residues" evidence="1">
    <location>
        <begin position="109"/>
        <end position="132"/>
    </location>
</feature>
<feature type="compositionally biased region" description="Low complexity" evidence="1">
    <location>
        <begin position="156"/>
        <end position="185"/>
    </location>
</feature>
<evidence type="ECO:0000313" key="3">
    <source>
        <dbReference type="Proteomes" id="UP000574390"/>
    </source>
</evidence>
<gene>
    <name evidence="2" type="ORF">FOZ62_009684</name>
</gene>
<dbReference type="AlphaFoldDB" id="A0A7J6T9J2"/>
<reference evidence="2 3" key="1">
    <citation type="submission" date="2020-04" db="EMBL/GenBank/DDBJ databases">
        <title>Perkinsus olseni comparative genomics.</title>
        <authorList>
            <person name="Bogema D.R."/>
        </authorList>
    </citation>
    <scope>NUCLEOTIDE SEQUENCE [LARGE SCALE GENOMIC DNA]</scope>
    <source>
        <strain evidence="2">ATCC PRA-205</strain>
    </source>
</reference>
<protein>
    <submittedName>
        <fullName evidence="2">Uncharacterized protein</fullName>
    </submittedName>
</protein>
<feature type="region of interest" description="Disordered" evidence="1">
    <location>
        <begin position="1"/>
        <end position="195"/>
    </location>
</feature>